<proteinExistence type="predicted"/>
<gene>
    <name evidence="1" type="ORF">BDK51DRAFT_29331</name>
</gene>
<accession>A0A4P9W5P4</accession>
<evidence type="ECO:0000313" key="2">
    <source>
        <dbReference type="Proteomes" id="UP000269721"/>
    </source>
</evidence>
<organism evidence="1 2">
    <name type="scientific">Blyttiomyces helicus</name>
    <dbReference type="NCBI Taxonomy" id="388810"/>
    <lineage>
        <taxon>Eukaryota</taxon>
        <taxon>Fungi</taxon>
        <taxon>Fungi incertae sedis</taxon>
        <taxon>Chytridiomycota</taxon>
        <taxon>Chytridiomycota incertae sedis</taxon>
        <taxon>Chytridiomycetes</taxon>
        <taxon>Chytridiomycetes incertae sedis</taxon>
        <taxon>Blyttiomyces</taxon>
    </lineage>
</organism>
<sequence>MAKGKYFHRYKFSASLEQLKKSPSIKNSRATPVRTTHAFSGCLAHVHLTFKVVLDENNEEDLEACGPILEIHGMLEHSENCSELPFGAAPTCLHKSRAETGGTVTSVMTASSDQFELWIASPPMLEAAWHHGHGKLILMDSTFGVSLQKILFFVVLVIDENYKGVPVALFLFSAPTGNLQTSSSYNTSIFPRFFSKWKAASGEKNGECFTSKESLIFNSISNIAQGPL</sequence>
<dbReference type="AlphaFoldDB" id="A0A4P9W5P4"/>
<keyword evidence="2" id="KW-1185">Reference proteome</keyword>
<evidence type="ECO:0000313" key="1">
    <source>
        <dbReference type="EMBL" id="RKO87741.1"/>
    </source>
</evidence>
<protein>
    <submittedName>
        <fullName evidence="1">Uncharacterized protein</fullName>
    </submittedName>
</protein>
<name>A0A4P9W5P4_9FUNG</name>
<reference evidence="2" key="1">
    <citation type="journal article" date="2018" name="Nat. Microbiol.">
        <title>Leveraging single-cell genomics to expand the fungal tree of life.</title>
        <authorList>
            <person name="Ahrendt S.R."/>
            <person name="Quandt C.A."/>
            <person name="Ciobanu D."/>
            <person name="Clum A."/>
            <person name="Salamov A."/>
            <person name="Andreopoulos B."/>
            <person name="Cheng J.F."/>
            <person name="Woyke T."/>
            <person name="Pelin A."/>
            <person name="Henrissat B."/>
            <person name="Reynolds N.K."/>
            <person name="Benny G.L."/>
            <person name="Smith M.E."/>
            <person name="James T.Y."/>
            <person name="Grigoriev I.V."/>
        </authorList>
    </citation>
    <scope>NUCLEOTIDE SEQUENCE [LARGE SCALE GENOMIC DNA]</scope>
</reference>
<dbReference type="EMBL" id="KZ997189">
    <property type="protein sequence ID" value="RKO87741.1"/>
    <property type="molecule type" value="Genomic_DNA"/>
</dbReference>
<dbReference type="OrthoDB" id="2422225at2759"/>
<dbReference type="Proteomes" id="UP000269721">
    <property type="component" value="Unassembled WGS sequence"/>
</dbReference>